<accession>A0A6N7W1S7</accession>
<dbReference type="AlphaFoldDB" id="A0A6N7W1S7"/>
<dbReference type="CDD" id="cd00090">
    <property type="entry name" value="HTH_ARSR"/>
    <property type="match status" value="1"/>
</dbReference>
<evidence type="ECO:0000259" key="4">
    <source>
        <dbReference type="SMART" id="SM00418"/>
    </source>
</evidence>
<dbReference type="Proteomes" id="UP000470875">
    <property type="component" value="Unassembled WGS sequence"/>
</dbReference>
<sequence>MSKSSENNRHAALASSVRREIIEELALSGSLTAQELGKQLDLHVNTVRFHLQMLVDAGLVETQSQVLPRRGRPKHLYSVVPDREETAIAEMVEVMAEVMDSPHPIDDEALVEAGRRWGERLEECGDVVRVLDTLGFAPEESGSTIALRQCPFKKAGQRHPQIVCQIHLGMVRQMMSKERPGAHVTLLPLVEPDLCLIKVGSEQSVE</sequence>
<dbReference type="PANTHER" id="PTHR33154:SF33">
    <property type="entry name" value="TRANSCRIPTIONAL REPRESSOR SDPR"/>
    <property type="match status" value="1"/>
</dbReference>
<dbReference type="InterPro" id="IPR036390">
    <property type="entry name" value="WH_DNA-bd_sf"/>
</dbReference>
<dbReference type="RefSeq" id="WP_154542542.1">
    <property type="nucleotide sequence ID" value="NZ_VULO01000001.1"/>
</dbReference>
<evidence type="ECO:0000256" key="1">
    <source>
        <dbReference type="ARBA" id="ARBA00023015"/>
    </source>
</evidence>
<dbReference type="InterPro" id="IPR036388">
    <property type="entry name" value="WH-like_DNA-bd_sf"/>
</dbReference>
<dbReference type="Pfam" id="PF12840">
    <property type="entry name" value="HTH_20"/>
    <property type="match status" value="1"/>
</dbReference>
<name>A0A6N7W1S7_9ACTO</name>
<keyword evidence="1" id="KW-0805">Transcription regulation</keyword>
<gene>
    <name evidence="5" type="ORF">FYJ24_00375</name>
</gene>
<organism evidence="5 6">
    <name type="scientific">Scrofimicrobium canadense</name>
    <dbReference type="NCBI Taxonomy" id="2652290"/>
    <lineage>
        <taxon>Bacteria</taxon>
        <taxon>Bacillati</taxon>
        <taxon>Actinomycetota</taxon>
        <taxon>Actinomycetes</taxon>
        <taxon>Actinomycetales</taxon>
        <taxon>Actinomycetaceae</taxon>
        <taxon>Scrofimicrobium</taxon>
    </lineage>
</organism>
<dbReference type="GO" id="GO:0003700">
    <property type="term" value="F:DNA-binding transcription factor activity"/>
    <property type="evidence" value="ECO:0007669"/>
    <property type="project" value="InterPro"/>
</dbReference>
<evidence type="ECO:0000256" key="3">
    <source>
        <dbReference type="ARBA" id="ARBA00023163"/>
    </source>
</evidence>
<keyword evidence="3" id="KW-0804">Transcription</keyword>
<dbReference type="EMBL" id="VULO01000001">
    <property type="protein sequence ID" value="MSS83245.1"/>
    <property type="molecule type" value="Genomic_DNA"/>
</dbReference>
<feature type="domain" description="HTH arsR-type" evidence="4">
    <location>
        <begin position="8"/>
        <end position="93"/>
    </location>
</feature>
<proteinExistence type="predicted"/>
<protein>
    <submittedName>
        <fullName evidence="5">Helix-turn-helix domain-containing protein</fullName>
    </submittedName>
</protein>
<dbReference type="PANTHER" id="PTHR33154">
    <property type="entry name" value="TRANSCRIPTIONAL REGULATOR, ARSR FAMILY"/>
    <property type="match status" value="1"/>
</dbReference>
<keyword evidence="2" id="KW-0238">DNA-binding</keyword>
<keyword evidence="6" id="KW-1185">Reference proteome</keyword>
<dbReference type="InterPro" id="IPR051081">
    <property type="entry name" value="HTH_MetalResp_TranReg"/>
</dbReference>
<dbReference type="Gene3D" id="1.10.10.10">
    <property type="entry name" value="Winged helix-like DNA-binding domain superfamily/Winged helix DNA-binding domain"/>
    <property type="match status" value="1"/>
</dbReference>
<dbReference type="GO" id="GO:0003677">
    <property type="term" value="F:DNA binding"/>
    <property type="evidence" value="ECO:0007669"/>
    <property type="project" value="UniProtKB-KW"/>
</dbReference>
<dbReference type="SUPFAM" id="SSF46785">
    <property type="entry name" value="Winged helix' DNA-binding domain"/>
    <property type="match status" value="1"/>
</dbReference>
<dbReference type="InterPro" id="IPR011991">
    <property type="entry name" value="ArsR-like_HTH"/>
</dbReference>
<reference evidence="5 6" key="1">
    <citation type="submission" date="2019-08" db="EMBL/GenBank/DDBJ databases">
        <title>In-depth cultivation of the pig gut microbiome towards novel bacterial diversity and tailored functional studies.</title>
        <authorList>
            <person name="Wylensek D."/>
            <person name="Hitch T.C.A."/>
            <person name="Clavel T."/>
        </authorList>
    </citation>
    <scope>NUCLEOTIDE SEQUENCE [LARGE SCALE GENOMIC DNA]</scope>
    <source>
        <strain evidence="5 6">WB03_NA08</strain>
    </source>
</reference>
<dbReference type="SMART" id="SM00418">
    <property type="entry name" value="HTH_ARSR"/>
    <property type="match status" value="1"/>
</dbReference>
<dbReference type="InterPro" id="IPR001845">
    <property type="entry name" value="HTH_ArsR_DNA-bd_dom"/>
</dbReference>
<evidence type="ECO:0000256" key="2">
    <source>
        <dbReference type="ARBA" id="ARBA00023125"/>
    </source>
</evidence>
<comment type="caution">
    <text evidence="5">The sequence shown here is derived from an EMBL/GenBank/DDBJ whole genome shotgun (WGS) entry which is preliminary data.</text>
</comment>
<evidence type="ECO:0000313" key="6">
    <source>
        <dbReference type="Proteomes" id="UP000470875"/>
    </source>
</evidence>
<evidence type="ECO:0000313" key="5">
    <source>
        <dbReference type="EMBL" id="MSS83245.1"/>
    </source>
</evidence>